<reference evidence="5 6" key="1">
    <citation type="submission" date="2020-04" db="EMBL/GenBank/DDBJ databases">
        <authorList>
            <person name="Hitch T.C.A."/>
            <person name="Wylensek D."/>
            <person name="Clavel T."/>
        </authorList>
    </citation>
    <scope>NUCLEOTIDE SEQUENCE [LARGE SCALE GENOMIC DNA]</scope>
    <source>
        <strain evidence="5 6">WCA3-601-WT-5E</strain>
    </source>
</reference>
<dbReference type="EMBL" id="JABAGL010000036">
    <property type="protein sequence ID" value="NME87906.1"/>
    <property type="molecule type" value="Genomic_DNA"/>
</dbReference>
<keyword evidence="2" id="KW-0238">DNA-binding</keyword>
<sequence length="289" mass="34167">MDKSFSIGKYLLSKTGNDRETEVRLRMLCMAMAKDMPEEKRKRYIRPFFTDMEFMNRIAEWMNELPEAITCGQREFADWLELFMMSAEEESTRYVIRLQAWYIHFCCVEELLTMCRLLQKLRLEHLDPIRNRMIHYFREARQLCGMPSLSRPAEGIEVSIRLLDASYDRISRNAVLQAEELLGIHTDHSFVEKVLECYTKARTTEELAELCGASSIVTFRRTFLRLFNCPVARWLRQKRAERILKLLRTTHLPLPEIAEQCGFANQSYLSDFCKRNLGDTPVNIRKNRN</sequence>
<dbReference type="PANTHER" id="PTHR47504">
    <property type="entry name" value="RIGHT ORIGIN-BINDING PROTEIN"/>
    <property type="match status" value="1"/>
</dbReference>
<name>A0A7X9SEK5_9BACE</name>
<dbReference type="InterPro" id="IPR018060">
    <property type="entry name" value="HTH_AraC"/>
</dbReference>
<dbReference type="SMART" id="SM00342">
    <property type="entry name" value="HTH_ARAC"/>
    <property type="match status" value="1"/>
</dbReference>
<gene>
    <name evidence="5" type="ORF">HF841_18135</name>
</gene>
<dbReference type="SUPFAM" id="SSF46689">
    <property type="entry name" value="Homeodomain-like"/>
    <property type="match status" value="1"/>
</dbReference>
<dbReference type="Pfam" id="PF12833">
    <property type="entry name" value="HTH_18"/>
    <property type="match status" value="1"/>
</dbReference>
<dbReference type="PANTHER" id="PTHR47504:SF5">
    <property type="entry name" value="RIGHT ORIGIN-BINDING PROTEIN"/>
    <property type="match status" value="1"/>
</dbReference>
<evidence type="ECO:0000313" key="5">
    <source>
        <dbReference type="EMBL" id="NME87906.1"/>
    </source>
</evidence>
<organism evidence="5 6">
    <name type="scientific">Bacteroides eggerthii</name>
    <dbReference type="NCBI Taxonomy" id="28111"/>
    <lineage>
        <taxon>Bacteria</taxon>
        <taxon>Pseudomonadati</taxon>
        <taxon>Bacteroidota</taxon>
        <taxon>Bacteroidia</taxon>
        <taxon>Bacteroidales</taxon>
        <taxon>Bacteroidaceae</taxon>
        <taxon>Bacteroides</taxon>
    </lineage>
</organism>
<evidence type="ECO:0000313" key="6">
    <source>
        <dbReference type="Proteomes" id="UP000520291"/>
    </source>
</evidence>
<keyword evidence="3" id="KW-0804">Transcription</keyword>
<comment type="caution">
    <text evidence="5">The sequence shown here is derived from an EMBL/GenBank/DDBJ whole genome shotgun (WGS) entry which is preliminary data.</text>
</comment>
<dbReference type="GO" id="GO:0003700">
    <property type="term" value="F:DNA-binding transcription factor activity"/>
    <property type="evidence" value="ECO:0007669"/>
    <property type="project" value="InterPro"/>
</dbReference>
<accession>A0A7X9SEK5</accession>
<evidence type="ECO:0000256" key="2">
    <source>
        <dbReference type="ARBA" id="ARBA00023125"/>
    </source>
</evidence>
<dbReference type="InterPro" id="IPR009057">
    <property type="entry name" value="Homeodomain-like_sf"/>
</dbReference>
<protein>
    <submittedName>
        <fullName evidence="5">Helix-turn-helix transcriptional regulator</fullName>
    </submittedName>
</protein>
<keyword evidence="1" id="KW-0805">Transcription regulation</keyword>
<feature type="domain" description="HTH araC/xylS-type" evidence="4">
    <location>
        <begin position="215"/>
        <end position="287"/>
    </location>
</feature>
<dbReference type="RefSeq" id="WP_168948246.1">
    <property type="nucleotide sequence ID" value="NZ_JABAGL010000036.1"/>
</dbReference>
<evidence type="ECO:0000256" key="3">
    <source>
        <dbReference type="ARBA" id="ARBA00023163"/>
    </source>
</evidence>
<evidence type="ECO:0000259" key="4">
    <source>
        <dbReference type="PROSITE" id="PS01124"/>
    </source>
</evidence>
<dbReference type="AlphaFoldDB" id="A0A7X9SEK5"/>
<dbReference type="GO" id="GO:0043565">
    <property type="term" value="F:sequence-specific DNA binding"/>
    <property type="evidence" value="ECO:0007669"/>
    <property type="project" value="InterPro"/>
</dbReference>
<dbReference type="Proteomes" id="UP000520291">
    <property type="component" value="Unassembled WGS sequence"/>
</dbReference>
<dbReference type="PROSITE" id="PS01124">
    <property type="entry name" value="HTH_ARAC_FAMILY_2"/>
    <property type="match status" value="1"/>
</dbReference>
<dbReference type="InterPro" id="IPR050959">
    <property type="entry name" value="MarA-like"/>
</dbReference>
<dbReference type="Gene3D" id="1.10.10.60">
    <property type="entry name" value="Homeodomain-like"/>
    <property type="match status" value="1"/>
</dbReference>
<evidence type="ECO:0000256" key="1">
    <source>
        <dbReference type="ARBA" id="ARBA00023015"/>
    </source>
</evidence>
<proteinExistence type="predicted"/>